<dbReference type="EMBL" id="VYZN01000022">
    <property type="protein sequence ID" value="KAE9536684.1"/>
    <property type="molecule type" value="Genomic_DNA"/>
</dbReference>
<gene>
    <name evidence="1" type="ORF">AGLY_007086</name>
</gene>
<dbReference type="OrthoDB" id="10601667at2759"/>
<name>A0A6G0TPP6_APHGL</name>
<sequence length="219" mass="25667">MFQFQTLGVVFDDQVTILGALYRTKIRIFQQFSKKSGKTKKKVTEKWEFLRNISFRQNSFFYMVITQKQITLKKINYLIVYLWPIGIVGTPSTIRSSHMHKIHSSIVSTNYLDSMMRKSMYPLKPILKFVRTLKKCRPQLVCIPKNLKLQSKRKFYHVMQLIATPLNYANIQIITYCFKFGANANCCINVTTYPSKLPNSMPLQFTYLNSPFKSINMIT</sequence>
<keyword evidence="2" id="KW-1185">Reference proteome</keyword>
<protein>
    <submittedName>
        <fullName evidence="1">Uncharacterized protein</fullName>
    </submittedName>
</protein>
<evidence type="ECO:0000313" key="2">
    <source>
        <dbReference type="Proteomes" id="UP000475862"/>
    </source>
</evidence>
<organism evidence="1 2">
    <name type="scientific">Aphis glycines</name>
    <name type="common">Soybean aphid</name>
    <dbReference type="NCBI Taxonomy" id="307491"/>
    <lineage>
        <taxon>Eukaryota</taxon>
        <taxon>Metazoa</taxon>
        <taxon>Ecdysozoa</taxon>
        <taxon>Arthropoda</taxon>
        <taxon>Hexapoda</taxon>
        <taxon>Insecta</taxon>
        <taxon>Pterygota</taxon>
        <taxon>Neoptera</taxon>
        <taxon>Paraneoptera</taxon>
        <taxon>Hemiptera</taxon>
        <taxon>Sternorrhyncha</taxon>
        <taxon>Aphidomorpha</taxon>
        <taxon>Aphidoidea</taxon>
        <taxon>Aphididae</taxon>
        <taxon>Aphidini</taxon>
        <taxon>Aphis</taxon>
        <taxon>Aphis</taxon>
    </lineage>
</organism>
<proteinExistence type="predicted"/>
<dbReference type="AlphaFoldDB" id="A0A6G0TPP6"/>
<comment type="caution">
    <text evidence="1">The sequence shown here is derived from an EMBL/GenBank/DDBJ whole genome shotgun (WGS) entry which is preliminary data.</text>
</comment>
<reference evidence="1 2" key="1">
    <citation type="submission" date="2019-08" db="EMBL/GenBank/DDBJ databases">
        <title>The genome of the soybean aphid Biotype 1, its phylome, world population structure and adaptation to the North American continent.</title>
        <authorList>
            <person name="Giordano R."/>
            <person name="Donthu R.K."/>
            <person name="Hernandez A.G."/>
            <person name="Wright C.L."/>
            <person name="Zimin A.V."/>
        </authorList>
    </citation>
    <scope>NUCLEOTIDE SEQUENCE [LARGE SCALE GENOMIC DNA]</scope>
    <source>
        <tissue evidence="1">Whole aphids</tissue>
    </source>
</reference>
<evidence type="ECO:0000313" key="1">
    <source>
        <dbReference type="EMBL" id="KAE9536684.1"/>
    </source>
</evidence>
<accession>A0A6G0TPP6</accession>
<dbReference type="Proteomes" id="UP000475862">
    <property type="component" value="Unassembled WGS sequence"/>
</dbReference>